<keyword evidence="2" id="KW-1185">Reference proteome</keyword>
<proteinExistence type="predicted"/>
<name>A0A2P7SEP6_9HYPH</name>
<protein>
    <submittedName>
        <fullName evidence="1">Uncharacterized protein</fullName>
    </submittedName>
</protein>
<evidence type="ECO:0000313" key="2">
    <source>
        <dbReference type="Proteomes" id="UP000240653"/>
    </source>
</evidence>
<dbReference type="EMBL" id="PXYL01000005">
    <property type="protein sequence ID" value="PSJ60781.1"/>
    <property type="molecule type" value="Genomic_DNA"/>
</dbReference>
<organism evidence="1 2">
    <name type="scientific">Pseudaminobacter soli</name>
    <name type="common">ex Li et al. 2025</name>
    <dbReference type="NCBI Taxonomy" id="1295366"/>
    <lineage>
        <taxon>Bacteria</taxon>
        <taxon>Pseudomonadati</taxon>
        <taxon>Pseudomonadota</taxon>
        <taxon>Alphaproteobacteria</taxon>
        <taxon>Hyphomicrobiales</taxon>
        <taxon>Phyllobacteriaceae</taxon>
        <taxon>Pseudaminobacter</taxon>
    </lineage>
</organism>
<sequence length="82" mass="8781">MAQLDAAISLDMTARQLAWNCGGTVGSVAEFAARNGRRFNGYSVTQIEARATGTASITRRRTVAKLKAAYMAGEPVEMWGAQ</sequence>
<accession>A0A2P7SEP6</accession>
<comment type="caution">
    <text evidence="1">The sequence shown here is derived from an EMBL/GenBank/DDBJ whole genome shotgun (WGS) entry which is preliminary data.</text>
</comment>
<evidence type="ECO:0000313" key="1">
    <source>
        <dbReference type="EMBL" id="PSJ60781.1"/>
    </source>
</evidence>
<gene>
    <name evidence="1" type="ORF">C7I85_12120</name>
</gene>
<reference evidence="1 2" key="1">
    <citation type="submission" date="2018-03" db="EMBL/GenBank/DDBJ databases">
        <title>The draft genome of Mesorhizobium soli JCM 19897.</title>
        <authorList>
            <person name="Li L."/>
            <person name="Liu L."/>
            <person name="Liang L."/>
            <person name="Wang T."/>
            <person name="Zhang X."/>
        </authorList>
    </citation>
    <scope>NUCLEOTIDE SEQUENCE [LARGE SCALE GENOMIC DNA]</scope>
    <source>
        <strain evidence="1 2">JCM 19897</strain>
    </source>
</reference>
<dbReference type="AlphaFoldDB" id="A0A2P7SEP6"/>
<dbReference type="Proteomes" id="UP000240653">
    <property type="component" value="Unassembled WGS sequence"/>
</dbReference>